<gene>
    <name evidence="3" type="ORF">IC230_16710</name>
</gene>
<keyword evidence="3" id="KW-0547">Nucleotide-binding</keyword>
<dbReference type="Proteomes" id="UP000653797">
    <property type="component" value="Unassembled WGS sequence"/>
</dbReference>
<dbReference type="GO" id="GO:0000731">
    <property type="term" value="P:DNA synthesis involved in DNA repair"/>
    <property type="evidence" value="ECO:0007669"/>
    <property type="project" value="TreeGrafter"/>
</dbReference>
<sequence length="382" mass="43582">MLKRVSIQNFKSLKDITLDLQKVNLLIGPNNSGKTNFLKALEFCYDAHGLEEIEMKIGDEDEAEETGMFIIENYTIVEKYNYLKTVFKRNGQSEVSFQLLFDDNVKAYIEWSAEKSRIVRNVDGSNGKFFNAKESIQALKNDLGKITIYKPDSNKLTQPGLVGTGEEVVNADCSNLVGFLDLMLGKYRRTVFNRTENDLSTCIPEFDEINLEDASPTDELKKLHGDKSFKRIGLSNSKQDITYWADELSEGTLYFLALLCIINQPNPPKLLLLEEPEKGIHPRRIREVMDFIFRLAEEKDIQIILTTHNENVLNEFTSMPEAVFVFSKDEEGSTHVKNLQKDIIEPSHQRSRETGTKEIDFTSNLGENWMYGLLGGVPEEVL</sequence>
<dbReference type="RefSeq" id="WP_191040194.1">
    <property type="nucleotide sequence ID" value="NZ_JACXAA010000006.1"/>
</dbReference>
<protein>
    <submittedName>
        <fullName evidence="3">ATP-binding protein</fullName>
    </submittedName>
</protein>
<dbReference type="GO" id="GO:0006302">
    <property type="term" value="P:double-strand break repair"/>
    <property type="evidence" value="ECO:0007669"/>
    <property type="project" value="TreeGrafter"/>
</dbReference>
<dbReference type="Pfam" id="PF13304">
    <property type="entry name" value="AAA_21"/>
    <property type="match status" value="1"/>
</dbReference>
<evidence type="ECO:0000313" key="3">
    <source>
        <dbReference type="EMBL" id="MBD2754550.1"/>
    </source>
</evidence>
<dbReference type="InterPro" id="IPR027417">
    <property type="entry name" value="P-loop_NTPase"/>
</dbReference>
<evidence type="ECO:0000259" key="2">
    <source>
        <dbReference type="Pfam" id="PF13304"/>
    </source>
</evidence>
<proteinExistence type="predicted"/>
<dbReference type="SUPFAM" id="SSF52540">
    <property type="entry name" value="P-loop containing nucleoside triphosphate hydrolases"/>
    <property type="match status" value="1"/>
</dbReference>
<accession>A0A927B2U0</accession>
<comment type="caution">
    <text evidence="3">The sequence shown here is derived from an EMBL/GenBank/DDBJ whole genome shotgun (WGS) entry which is preliminary data.</text>
</comment>
<dbReference type="PANTHER" id="PTHR32182:SF22">
    <property type="entry name" value="ATP-DEPENDENT ENDONUCLEASE, OLD FAMILY-RELATED"/>
    <property type="match status" value="1"/>
</dbReference>
<dbReference type="Pfam" id="PF13175">
    <property type="entry name" value="AAA_15"/>
    <property type="match status" value="1"/>
</dbReference>
<organism evidence="3 4">
    <name type="scientific">Spirosoma validum</name>
    <dbReference type="NCBI Taxonomy" id="2771355"/>
    <lineage>
        <taxon>Bacteria</taxon>
        <taxon>Pseudomonadati</taxon>
        <taxon>Bacteroidota</taxon>
        <taxon>Cytophagia</taxon>
        <taxon>Cytophagales</taxon>
        <taxon>Cytophagaceae</taxon>
        <taxon>Spirosoma</taxon>
    </lineage>
</organism>
<dbReference type="InterPro" id="IPR014555">
    <property type="entry name" value="RecF-like"/>
</dbReference>
<evidence type="ECO:0000259" key="1">
    <source>
        <dbReference type="Pfam" id="PF13175"/>
    </source>
</evidence>
<feature type="domain" description="ATPase AAA-type core" evidence="2">
    <location>
        <begin position="209"/>
        <end position="313"/>
    </location>
</feature>
<reference evidence="3" key="1">
    <citation type="submission" date="2020-09" db="EMBL/GenBank/DDBJ databases">
        <authorList>
            <person name="Kim M.K."/>
        </authorList>
    </citation>
    <scope>NUCLEOTIDE SEQUENCE</scope>
    <source>
        <strain evidence="3">BT704</strain>
    </source>
</reference>
<keyword evidence="4" id="KW-1185">Reference proteome</keyword>
<dbReference type="CDD" id="cd00267">
    <property type="entry name" value="ABC_ATPase"/>
    <property type="match status" value="1"/>
</dbReference>
<dbReference type="AlphaFoldDB" id="A0A927B2U0"/>
<dbReference type="GO" id="GO:0005524">
    <property type="term" value="F:ATP binding"/>
    <property type="evidence" value="ECO:0007669"/>
    <property type="project" value="UniProtKB-KW"/>
</dbReference>
<dbReference type="Gene3D" id="3.40.50.300">
    <property type="entry name" value="P-loop containing nucleotide triphosphate hydrolases"/>
    <property type="match status" value="1"/>
</dbReference>
<dbReference type="PANTHER" id="PTHR32182">
    <property type="entry name" value="DNA REPLICATION AND REPAIR PROTEIN RECF"/>
    <property type="match status" value="1"/>
</dbReference>
<name>A0A927B2U0_9BACT</name>
<dbReference type="EMBL" id="JACXAA010000006">
    <property type="protein sequence ID" value="MBD2754550.1"/>
    <property type="molecule type" value="Genomic_DNA"/>
</dbReference>
<dbReference type="PIRSF" id="PIRSF029347">
    <property type="entry name" value="RecF"/>
    <property type="match status" value="1"/>
</dbReference>
<dbReference type="InterPro" id="IPR003959">
    <property type="entry name" value="ATPase_AAA_core"/>
</dbReference>
<dbReference type="GO" id="GO:0016887">
    <property type="term" value="F:ATP hydrolysis activity"/>
    <property type="evidence" value="ECO:0007669"/>
    <property type="project" value="InterPro"/>
</dbReference>
<evidence type="ECO:0000313" key="4">
    <source>
        <dbReference type="Proteomes" id="UP000653797"/>
    </source>
</evidence>
<feature type="domain" description="Endonuclease GajA/Old nuclease/RecF-like AAA" evidence="1">
    <location>
        <begin position="1"/>
        <end position="149"/>
    </location>
</feature>
<keyword evidence="3" id="KW-0067">ATP-binding</keyword>
<dbReference type="InterPro" id="IPR041685">
    <property type="entry name" value="AAA_GajA/Old/RecF-like"/>
</dbReference>